<keyword evidence="9" id="KW-1185">Reference proteome</keyword>
<dbReference type="PANTHER" id="PTHR32322">
    <property type="entry name" value="INNER MEMBRANE TRANSPORTER"/>
    <property type="match status" value="1"/>
</dbReference>
<gene>
    <name evidence="8" type="ORF">DEO45_15780</name>
</gene>
<evidence type="ECO:0000259" key="7">
    <source>
        <dbReference type="Pfam" id="PF00892"/>
    </source>
</evidence>
<protein>
    <submittedName>
        <fullName evidence="8">EamA/RhaT family transporter</fullName>
    </submittedName>
</protein>
<comment type="caution">
    <text evidence="8">The sequence shown here is derived from an EMBL/GenBank/DDBJ whole genome shotgun (WGS) entry which is preliminary data.</text>
</comment>
<evidence type="ECO:0000256" key="4">
    <source>
        <dbReference type="ARBA" id="ARBA00022989"/>
    </source>
</evidence>
<dbReference type="EMBL" id="QFWQ01000011">
    <property type="protein sequence ID" value="RCS28662.1"/>
    <property type="molecule type" value="Genomic_DNA"/>
</dbReference>
<feature type="transmembrane region" description="Helical" evidence="6">
    <location>
        <begin position="145"/>
        <end position="164"/>
    </location>
</feature>
<comment type="similarity">
    <text evidence="2">Belongs to the EamA transporter family.</text>
</comment>
<organism evidence="8 9">
    <name type="scientific">Rhodanobacter denitrificans</name>
    <dbReference type="NCBI Taxonomy" id="666685"/>
    <lineage>
        <taxon>Bacteria</taxon>
        <taxon>Pseudomonadati</taxon>
        <taxon>Pseudomonadota</taxon>
        <taxon>Gammaproteobacteria</taxon>
        <taxon>Lysobacterales</taxon>
        <taxon>Rhodanobacteraceae</taxon>
        <taxon>Rhodanobacter</taxon>
    </lineage>
</organism>
<dbReference type="SUPFAM" id="SSF103481">
    <property type="entry name" value="Multidrug resistance efflux transporter EmrE"/>
    <property type="match status" value="2"/>
</dbReference>
<evidence type="ECO:0000313" key="9">
    <source>
        <dbReference type="Proteomes" id="UP000252387"/>
    </source>
</evidence>
<feature type="transmembrane region" description="Helical" evidence="6">
    <location>
        <begin position="33"/>
        <end position="52"/>
    </location>
</feature>
<dbReference type="PANTHER" id="PTHR32322:SF2">
    <property type="entry name" value="EAMA DOMAIN-CONTAINING PROTEIN"/>
    <property type="match status" value="1"/>
</dbReference>
<keyword evidence="4 6" id="KW-1133">Transmembrane helix</keyword>
<feature type="transmembrane region" description="Helical" evidence="6">
    <location>
        <begin position="58"/>
        <end position="80"/>
    </location>
</feature>
<feature type="transmembrane region" description="Helical" evidence="6">
    <location>
        <begin position="239"/>
        <end position="260"/>
    </location>
</feature>
<name>A0A368K9Q4_9GAMM</name>
<feature type="transmembrane region" description="Helical" evidence="6">
    <location>
        <begin position="115"/>
        <end position="133"/>
    </location>
</feature>
<dbReference type="InterPro" id="IPR050638">
    <property type="entry name" value="AA-Vitamin_Transporters"/>
</dbReference>
<dbReference type="OrthoDB" id="1524053at2"/>
<keyword evidence="5 6" id="KW-0472">Membrane</keyword>
<keyword evidence="3 6" id="KW-0812">Transmembrane</keyword>
<feature type="transmembrane region" description="Helical" evidence="6">
    <location>
        <begin position="207"/>
        <end position="227"/>
    </location>
</feature>
<evidence type="ECO:0000256" key="5">
    <source>
        <dbReference type="ARBA" id="ARBA00023136"/>
    </source>
</evidence>
<dbReference type="InterPro" id="IPR037185">
    <property type="entry name" value="EmrE-like"/>
</dbReference>
<feature type="domain" description="EamA" evidence="7">
    <location>
        <begin position="2"/>
        <end position="132"/>
    </location>
</feature>
<evidence type="ECO:0000313" key="8">
    <source>
        <dbReference type="EMBL" id="RCS28662.1"/>
    </source>
</evidence>
<dbReference type="Pfam" id="PF00892">
    <property type="entry name" value="EamA"/>
    <property type="match status" value="1"/>
</dbReference>
<feature type="transmembrane region" description="Helical" evidence="6">
    <location>
        <begin position="176"/>
        <end position="195"/>
    </location>
</feature>
<feature type="transmembrane region" description="Helical" evidence="6">
    <location>
        <begin position="6"/>
        <end position="21"/>
    </location>
</feature>
<comment type="subcellular location">
    <subcellularLocation>
        <location evidence="1">Membrane</location>
        <topology evidence="1">Multi-pass membrane protein</topology>
    </subcellularLocation>
</comment>
<dbReference type="GO" id="GO:0016020">
    <property type="term" value="C:membrane"/>
    <property type="evidence" value="ECO:0007669"/>
    <property type="project" value="UniProtKB-SubCell"/>
</dbReference>
<dbReference type="AlphaFoldDB" id="A0A368K9Q4"/>
<evidence type="ECO:0000256" key="1">
    <source>
        <dbReference type="ARBA" id="ARBA00004141"/>
    </source>
</evidence>
<dbReference type="InterPro" id="IPR000620">
    <property type="entry name" value="EamA_dom"/>
</dbReference>
<evidence type="ECO:0000256" key="2">
    <source>
        <dbReference type="ARBA" id="ARBA00007362"/>
    </source>
</evidence>
<proteinExistence type="inferred from homology"/>
<sequence length="285" mass="29876">MIYVLLSVMCSVLVSVLLKLARRFGIDVGQAIAWNYVVAGALTALLLQPSLVTLREPGAPWLALAALGLLLPTIFLALAASVRHAGIVRSDAAQRLSLLLSLLAAFALFGERLTAFKALGIALGLLALLCMVWRGGGGSAERGAAGWLYPLAVFGGFGVIDILFKRVAQSGVPLGASLEAMFALALLVAFALQLWRRVRGQARFTVRNALAGLVLGLANFGNILFYLRGHRALPGHPALVFASMNLGVVALGAVVGLLLFRERLSRLNHAGVALALLAIGVIANG</sequence>
<feature type="transmembrane region" description="Helical" evidence="6">
    <location>
        <begin position="92"/>
        <end position="109"/>
    </location>
</feature>
<feature type="transmembrane region" description="Helical" evidence="6">
    <location>
        <begin position="267"/>
        <end position="283"/>
    </location>
</feature>
<accession>A0A368K9Q4</accession>
<dbReference type="Proteomes" id="UP000252387">
    <property type="component" value="Unassembled WGS sequence"/>
</dbReference>
<reference evidence="8 9" key="1">
    <citation type="submission" date="2018-05" db="EMBL/GenBank/DDBJ databases">
        <title>Draft genome sequence of Rhodanobacter denitrificans Yn1 isolated from gold copper mine.</title>
        <authorList>
            <person name="Yang N."/>
            <person name="Mazhar H.S."/>
            <person name="Rensing C."/>
        </authorList>
    </citation>
    <scope>NUCLEOTIDE SEQUENCE [LARGE SCALE GENOMIC DNA]</scope>
    <source>
        <strain evidence="8 9">Yn1</strain>
    </source>
</reference>
<dbReference type="RefSeq" id="WP_114345642.1">
    <property type="nucleotide sequence ID" value="NZ_QFWQ01000011.1"/>
</dbReference>
<evidence type="ECO:0000256" key="3">
    <source>
        <dbReference type="ARBA" id="ARBA00022692"/>
    </source>
</evidence>
<evidence type="ECO:0000256" key="6">
    <source>
        <dbReference type="SAM" id="Phobius"/>
    </source>
</evidence>